<proteinExistence type="predicted"/>
<dbReference type="Proteomes" id="UP000824469">
    <property type="component" value="Unassembled WGS sequence"/>
</dbReference>
<evidence type="ECO:0000313" key="3">
    <source>
        <dbReference type="Proteomes" id="UP000824469"/>
    </source>
</evidence>
<name>A0AA38BVD2_TAXCH</name>
<dbReference type="InterPro" id="IPR057670">
    <property type="entry name" value="SH3_retrovirus"/>
</dbReference>
<dbReference type="EMBL" id="JAHRHJ020003813">
    <property type="protein sequence ID" value="KAH9288193.1"/>
    <property type="molecule type" value="Genomic_DNA"/>
</dbReference>
<evidence type="ECO:0000259" key="1">
    <source>
        <dbReference type="Pfam" id="PF25597"/>
    </source>
</evidence>
<feature type="domain" description="Retroviral polymerase SH3-like" evidence="1">
    <location>
        <begin position="1"/>
        <end position="58"/>
    </location>
</feature>
<accession>A0AA38BVD2</accession>
<reference evidence="2 3" key="1">
    <citation type="journal article" date="2021" name="Nat. Plants">
        <title>The Taxus genome provides insights into paclitaxel biosynthesis.</title>
        <authorList>
            <person name="Xiong X."/>
            <person name="Gou J."/>
            <person name="Liao Q."/>
            <person name="Li Y."/>
            <person name="Zhou Q."/>
            <person name="Bi G."/>
            <person name="Li C."/>
            <person name="Du R."/>
            <person name="Wang X."/>
            <person name="Sun T."/>
            <person name="Guo L."/>
            <person name="Liang H."/>
            <person name="Lu P."/>
            <person name="Wu Y."/>
            <person name="Zhang Z."/>
            <person name="Ro D.K."/>
            <person name="Shang Y."/>
            <person name="Huang S."/>
            <person name="Yan J."/>
        </authorList>
    </citation>
    <scope>NUCLEOTIDE SEQUENCE [LARGE SCALE GENOMIC DNA]</scope>
    <source>
        <strain evidence="2">Ta-2019</strain>
    </source>
</reference>
<organism evidence="2 3">
    <name type="scientific">Taxus chinensis</name>
    <name type="common">Chinese yew</name>
    <name type="synonym">Taxus wallichiana var. chinensis</name>
    <dbReference type="NCBI Taxonomy" id="29808"/>
    <lineage>
        <taxon>Eukaryota</taxon>
        <taxon>Viridiplantae</taxon>
        <taxon>Streptophyta</taxon>
        <taxon>Embryophyta</taxon>
        <taxon>Tracheophyta</taxon>
        <taxon>Spermatophyta</taxon>
        <taxon>Pinopsida</taxon>
        <taxon>Pinidae</taxon>
        <taxon>Conifers II</taxon>
        <taxon>Cupressales</taxon>
        <taxon>Taxaceae</taxon>
        <taxon>Taxus</taxon>
    </lineage>
</organism>
<protein>
    <recommendedName>
        <fullName evidence="1">Retroviral polymerase SH3-like domain-containing protein</fullName>
    </recommendedName>
</protein>
<dbReference type="Pfam" id="PF25597">
    <property type="entry name" value="SH3_retrovirus"/>
    <property type="match status" value="1"/>
</dbReference>
<dbReference type="AlphaFoldDB" id="A0AA38BVD2"/>
<feature type="non-terminal residue" evidence="2">
    <location>
        <position position="80"/>
    </location>
</feature>
<gene>
    <name evidence="2" type="ORF">KI387_032310</name>
</gene>
<sequence>FVHVDKENRKKVEAKSKRCTFIGYGSGDFNFRFWDLENSKIIRSHDVELNEKRMYRDQILVPKDELVENFVNENELSDLK</sequence>
<keyword evidence="3" id="KW-1185">Reference proteome</keyword>
<comment type="caution">
    <text evidence="2">The sequence shown here is derived from an EMBL/GenBank/DDBJ whole genome shotgun (WGS) entry which is preliminary data.</text>
</comment>
<evidence type="ECO:0000313" key="2">
    <source>
        <dbReference type="EMBL" id="KAH9288193.1"/>
    </source>
</evidence>
<feature type="non-terminal residue" evidence="2">
    <location>
        <position position="1"/>
    </location>
</feature>